<comment type="caution">
    <text evidence="2">The sequence shown here is derived from an EMBL/GenBank/DDBJ whole genome shotgun (WGS) entry which is preliminary data.</text>
</comment>
<feature type="transmembrane region" description="Helical" evidence="1">
    <location>
        <begin position="27"/>
        <end position="46"/>
    </location>
</feature>
<proteinExistence type="predicted"/>
<keyword evidence="3" id="KW-1185">Reference proteome</keyword>
<reference evidence="2 3" key="1">
    <citation type="submission" date="2019-09" db="EMBL/GenBank/DDBJ databases">
        <title>Nocardioides panacisoli sp. nov., isolated from the soil of a ginseng field.</title>
        <authorList>
            <person name="Cho C."/>
        </authorList>
    </citation>
    <scope>NUCLEOTIDE SEQUENCE [LARGE SCALE GENOMIC DNA]</scope>
    <source>
        <strain evidence="2 3">BN140041</strain>
    </source>
</reference>
<dbReference type="AlphaFoldDB" id="A0A5B1M3A8"/>
<evidence type="ECO:0000256" key="1">
    <source>
        <dbReference type="SAM" id="Phobius"/>
    </source>
</evidence>
<dbReference type="EMBL" id="VUJW01000003">
    <property type="protein sequence ID" value="KAA1427264.1"/>
    <property type="molecule type" value="Genomic_DNA"/>
</dbReference>
<gene>
    <name evidence="2" type="ORF">F0U47_07135</name>
</gene>
<feature type="transmembrane region" description="Helical" evidence="1">
    <location>
        <begin position="58"/>
        <end position="77"/>
    </location>
</feature>
<reference evidence="2 3" key="2">
    <citation type="submission" date="2019-09" db="EMBL/GenBank/DDBJ databases">
        <authorList>
            <person name="Jin C."/>
        </authorList>
    </citation>
    <scope>NUCLEOTIDE SEQUENCE [LARGE SCALE GENOMIC DNA]</scope>
    <source>
        <strain evidence="2 3">BN140041</strain>
    </source>
</reference>
<keyword evidence="1" id="KW-1133">Transmembrane helix</keyword>
<dbReference type="RefSeq" id="WP_149749632.1">
    <property type="nucleotide sequence ID" value="NZ_VUJW01000003.1"/>
</dbReference>
<accession>A0A5B1M3A8</accession>
<organism evidence="2 3">
    <name type="scientific">Nocardioides antri</name>
    <dbReference type="NCBI Taxonomy" id="2607659"/>
    <lineage>
        <taxon>Bacteria</taxon>
        <taxon>Bacillati</taxon>
        <taxon>Actinomycetota</taxon>
        <taxon>Actinomycetes</taxon>
        <taxon>Propionibacteriales</taxon>
        <taxon>Nocardioidaceae</taxon>
        <taxon>Nocardioides</taxon>
    </lineage>
</organism>
<evidence type="ECO:0000313" key="3">
    <source>
        <dbReference type="Proteomes" id="UP000324351"/>
    </source>
</evidence>
<keyword evidence="1" id="KW-0472">Membrane</keyword>
<evidence type="ECO:0008006" key="4">
    <source>
        <dbReference type="Google" id="ProtNLM"/>
    </source>
</evidence>
<protein>
    <recommendedName>
        <fullName evidence="4">DUF2530 domain-containing protein</fullName>
    </recommendedName>
</protein>
<sequence>MTEPETPVEERVEERVEEPSGWHTVNVGHLVMGTAFVGLVVVWALISSDLVDLADARWLLPFPWLVAGVVGLAATVLRNLRRRPGKMSGWI</sequence>
<name>A0A5B1M3A8_9ACTN</name>
<keyword evidence="1" id="KW-0812">Transmembrane</keyword>
<evidence type="ECO:0000313" key="2">
    <source>
        <dbReference type="EMBL" id="KAA1427264.1"/>
    </source>
</evidence>
<dbReference type="Proteomes" id="UP000324351">
    <property type="component" value="Unassembled WGS sequence"/>
</dbReference>